<feature type="compositionally biased region" description="Polar residues" evidence="1">
    <location>
        <begin position="40"/>
        <end position="50"/>
    </location>
</feature>
<feature type="compositionally biased region" description="Polar residues" evidence="1">
    <location>
        <begin position="58"/>
        <end position="67"/>
    </location>
</feature>
<dbReference type="OrthoDB" id="3262732at2759"/>
<dbReference type="InParanoid" id="A0A0C3FXZ9"/>
<organism evidence="2 3">
    <name type="scientific">Piloderma croceum (strain F 1598)</name>
    <dbReference type="NCBI Taxonomy" id="765440"/>
    <lineage>
        <taxon>Eukaryota</taxon>
        <taxon>Fungi</taxon>
        <taxon>Dikarya</taxon>
        <taxon>Basidiomycota</taxon>
        <taxon>Agaricomycotina</taxon>
        <taxon>Agaricomycetes</taxon>
        <taxon>Agaricomycetidae</taxon>
        <taxon>Atheliales</taxon>
        <taxon>Atheliaceae</taxon>
        <taxon>Piloderma</taxon>
    </lineage>
</organism>
<dbReference type="AlphaFoldDB" id="A0A0C3FXZ9"/>
<dbReference type="HOGENOM" id="CLU_2347469_0_0_1"/>
<feature type="region of interest" description="Disordered" evidence="1">
    <location>
        <begin position="30"/>
        <end position="97"/>
    </location>
</feature>
<name>A0A0C3FXZ9_PILCF</name>
<protein>
    <submittedName>
        <fullName evidence="2">Uncharacterized protein</fullName>
    </submittedName>
</protein>
<feature type="compositionally biased region" description="Basic and acidic residues" evidence="1">
    <location>
        <begin position="30"/>
        <end position="39"/>
    </location>
</feature>
<keyword evidence="3" id="KW-1185">Reference proteome</keyword>
<evidence type="ECO:0000256" key="1">
    <source>
        <dbReference type="SAM" id="MobiDB-lite"/>
    </source>
</evidence>
<gene>
    <name evidence="2" type="ORF">PILCRDRAFT_6165</name>
</gene>
<accession>A0A0C3FXZ9</accession>
<evidence type="ECO:0000313" key="2">
    <source>
        <dbReference type="EMBL" id="KIM84519.1"/>
    </source>
</evidence>
<dbReference type="Proteomes" id="UP000054166">
    <property type="component" value="Unassembled WGS sequence"/>
</dbReference>
<proteinExistence type="predicted"/>
<sequence length="97" mass="10434">MAHTTIEEQKEAYARELAAHTLRQWNAIRRSLDGGKSGEDASSSTSTTPDEYSHLGTDGNSKAQTPHNADGVETADYAHIQSNPGDRHGVTSLAVTR</sequence>
<reference evidence="3" key="2">
    <citation type="submission" date="2015-01" db="EMBL/GenBank/DDBJ databases">
        <title>Evolutionary Origins and Diversification of the Mycorrhizal Mutualists.</title>
        <authorList>
            <consortium name="DOE Joint Genome Institute"/>
            <consortium name="Mycorrhizal Genomics Consortium"/>
            <person name="Kohler A."/>
            <person name="Kuo A."/>
            <person name="Nagy L.G."/>
            <person name="Floudas D."/>
            <person name="Copeland A."/>
            <person name="Barry K.W."/>
            <person name="Cichocki N."/>
            <person name="Veneault-Fourrey C."/>
            <person name="LaButti K."/>
            <person name="Lindquist E.A."/>
            <person name="Lipzen A."/>
            <person name="Lundell T."/>
            <person name="Morin E."/>
            <person name="Murat C."/>
            <person name="Riley R."/>
            <person name="Ohm R."/>
            <person name="Sun H."/>
            <person name="Tunlid A."/>
            <person name="Henrissat B."/>
            <person name="Grigoriev I.V."/>
            <person name="Hibbett D.S."/>
            <person name="Martin F."/>
        </authorList>
    </citation>
    <scope>NUCLEOTIDE SEQUENCE [LARGE SCALE GENOMIC DNA]</scope>
    <source>
        <strain evidence="3">F 1598</strain>
    </source>
</reference>
<reference evidence="2 3" key="1">
    <citation type="submission" date="2014-04" db="EMBL/GenBank/DDBJ databases">
        <authorList>
            <consortium name="DOE Joint Genome Institute"/>
            <person name="Kuo A."/>
            <person name="Tarkka M."/>
            <person name="Buscot F."/>
            <person name="Kohler A."/>
            <person name="Nagy L.G."/>
            <person name="Floudas D."/>
            <person name="Copeland A."/>
            <person name="Barry K.W."/>
            <person name="Cichocki N."/>
            <person name="Veneault-Fourrey C."/>
            <person name="LaButti K."/>
            <person name="Lindquist E.A."/>
            <person name="Lipzen A."/>
            <person name="Lundell T."/>
            <person name="Morin E."/>
            <person name="Murat C."/>
            <person name="Sun H."/>
            <person name="Tunlid A."/>
            <person name="Henrissat B."/>
            <person name="Grigoriev I.V."/>
            <person name="Hibbett D.S."/>
            <person name="Martin F."/>
            <person name="Nordberg H.P."/>
            <person name="Cantor M.N."/>
            <person name="Hua S.X."/>
        </authorList>
    </citation>
    <scope>NUCLEOTIDE SEQUENCE [LARGE SCALE GENOMIC DNA]</scope>
    <source>
        <strain evidence="2 3">F 1598</strain>
    </source>
</reference>
<evidence type="ECO:0000313" key="3">
    <source>
        <dbReference type="Proteomes" id="UP000054166"/>
    </source>
</evidence>
<dbReference type="EMBL" id="KN832987">
    <property type="protein sequence ID" value="KIM84519.1"/>
    <property type="molecule type" value="Genomic_DNA"/>
</dbReference>